<name>A0A2K2DGT4_BRADI</name>
<dbReference type="EnsemblPlants" id="PNT73486">
    <property type="protein sequence ID" value="PNT73486"/>
    <property type="gene ID" value="BRADI_2g59093v3"/>
</dbReference>
<reference evidence="2" key="2">
    <citation type="submission" date="2017-06" db="EMBL/GenBank/DDBJ databases">
        <title>WGS assembly of Brachypodium distachyon.</title>
        <authorList>
            <consortium name="The International Brachypodium Initiative"/>
            <person name="Lucas S."/>
            <person name="Harmon-Smith M."/>
            <person name="Lail K."/>
            <person name="Tice H."/>
            <person name="Grimwood J."/>
            <person name="Bruce D."/>
            <person name="Barry K."/>
            <person name="Shu S."/>
            <person name="Lindquist E."/>
            <person name="Wang M."/>
            <person name="Pitluck S."/>
            <person name="Vogel J.P."/>
            <person name="Garvin D.F."/>
            <person name="Mockler T.C."/>
            <person name="Schmutz J."/>
            <person name="Rokhsar D."/>
            <person name="Bevan M.W."/>
        </authorList>
    </citation>
    <scope>NUCLEOTIDE SEQUENCE</scope>
    <source>
        <strain evidence="2">Bd21</strain>
    </source>
</reference>
<dbReference type="EnsemblPlants" id="PNT73487">
    <property type="protein sequence ID" value="PNT73487"/>
    <property type="gene ID" value="BRADI_2g59093v3"/>
</dbReference>
<evidence type="ECO:0000313" key="2">
    <source>
        <dbReference type="EMBL" id="PNT73487.1"/>
    </source>
</evidence>
<proteinExistence type="predicted"/>
<evidence type="ECO:0000313" key="4">
    <source>
        <dbReference type="Proteomes" id="UP000008810"/>
    </source>
</evidence>
<feature type="non-terminal residue" evidence="2">
    <location>
        <position position="1"/>
    </location>
</feature>
<dbReference type="Proteomes" id="UP000008810">
    <property type="component" value="Chromosome 2"/>
</dbReference>
<protein>
    <submittedName>
        <fullName evidence="2 3">Uncharacterized protein</fullName>
    </submittedName>
</protein>
<evidence type="ECO:0000313" key="3">
    <source>
        <dbReference type="EnsemblPlants" id="PNT73486"/>
    </source>
</evidence>
<dbReference type="AlphaFoldDB" id="A0A2K2DGT4"/>
<reference evidence="3" key="3">
    <citation type="submission" date="2018-08" db="UniProtKB">
        <authorList>
            <consortium name="EnsemblPlants"/>
        </authorList>
    </citation>
    <scope>IDENTIFICATION</scope>
    <source>
        <strain evidence="3">cv. Bd21</strain>
    </source>
</reference>
<feature type="region of interest" description="Disordered" evidence="1">
    <location>
        <begin position="33"/>
        <end position="58"/>
    </location>
</feature>
<evidence type="ECO:0000256" key="1">
    <source>
        <dbReference type="SAM" id="MobiDB-lite"/>
    </source>
</evidence>
<feature type="region of interest" description="Disordered" evidence="1">
    <location>
        <begin position="1"/>
        <end position="21"/>
    </location>
</feature>
<dbReference type="Gramene" id="PNT73486">
    <property type="protein sequence ID" value="PNT73486"/>
    <property type="gene ID" value="BRADI_2g59093v3"/>
</dbReference>
<dbReference type="EMBL" id="CM000881">
    <property type="protein sequence ID" value="PNT73486.1"/>
    <property type="molecule type" value="Genomic_DNA"/>
</dbReference>
<dbReference type="Gramene" id="PNT73487">
    <property type="protein sequence ID" value="PNT73487"/>
    <property type="gene ID" value="BRADI_2g59093v3"/>
</dbReference>
<dbReference type="EMBL" id="CM000881">
    <property type="protein sequence ID" value="PNT73487.1"/>
    <property type="molecule type" value="Genomic_DNA"/>
</dbReference>
<gene>
    <name evidence="2" type="ORF">BRADI_2g59093v3</name>
</gene>
<organism evidence="2">
    <name type="scientific">Brachypodium distachyon</name>
    <name type="common">Purple false brome</name>
    <name type="synonym">Trachynia distachya</name>
    <dbReference type="NCBI Taxonomy" id="15368"/>
    <lineage>
        <taxon>Eukaryota</taxon>
        <taxon>Viridiplantae</taxon>
        <taxon>Streptophyta</taxon>
        <taxon>Embryophyta</taxon>
        <taxon>Tracheophyta</taxon>
        <taxon>Spermatophyta</taxon>
        <taxon>Magnoliopsida</taxon>
        <taxon>Liliopsida</taxon>
        <taxon>Poales</taxon>
        <taxon>Poaceae</taxon>
        <taxon>BOP clade</taxon>
        <taxon>Pooideae</taxon>
        <taxon>Stipodae</taxon>
        <taxon>Brachypodieae</taxon>
        <taxon>Brachypodium</taxon>
    </lineage>
</organism>
<keyword evidence="4" id="KW-1185">Reference proteome</keyword>
<accession>A0A2K2DGT4</accession>
<sequence length="166" mass="18215">NNIVPPKQNKKQGCSKFPRPHGLTAAVPRLLHHRRGGTSSTEYVLDPRSCASPGGDPQGLLRPRPWGGWCHRFTRASQVLRRGPHQLLLRGVGDASVDVARLSDHLHAGGGAAIEPLGSNEPNEKGRKKMDWTVSTEMGCVGMEGHFLGASVLITMEFQTQQLRWR</sequence>
<reference evidence="2 3" key="1">
    <citation type="journal article" date="2010" name="Nature">
        <title>Genome sequencing and analysis of the model grass Brachypodium distachyon.</title>
        <authorList>
            <consortium name="International Brachypodium Initiative"/>
        </authorList>
    </citation>
    <scope>NUCLEOTIDE SEQUENCE [LARGE SCALE GENOMIC DNA]</scope>
    <source>
        <strain evidence="2 3">Bd21</strain>
    </source>
</reference>